<evidence type="ECO:0000313" key="7">
    <source>
        <dbReference type="EMBL" id="OGG11496.1"/>
    </source>
</evidence>
<dbReference type="InterPro" id="IPR035926">
    <property type="entry name" value="NusB-like_sf"/>
</dbReference>
<comment type="similarity">
    <text evidence="1">Belongs to the NusB family.</text>
</comment>
<dbReference type="NCBIfam" id="TIGR01951">
    <property type="entry name" value="nusB"/>
    <property type="match status" value="1"/>
</dbReference>
<reference evidence="7 8" key="1">
    <citation type="journal article" date="2016" name="Nat. Commun.">
        <title>Thousands of microbial genomes shed light on interconnected biogeochemical processes in an aquifer system.</title>
        <authorList>
            <person name="Anantharaman K."/>
            <person name="Brown C.T."/>
            <person name="Hug L.A."/>
            <person name="Sharon I."/>
            <person name="Castelle C.J."/>
            <person name="Probst A.J."/>
            <person name="Thomas B.C."/>
            <person name="Singh A."/>
            <person name="Wilkins M.J."/>
            <person name="Karaoz U."/>
            <person name="Brodie E.L."/>
            <person name="Williams K.H."/>
            <person name="Hubbard S.S."/>
            <person name="Banfield J.F."/>
        </authorList>
    </citation>
    <scope>NUCLEOTIDE SEQUENCE [LARGE SCALE GENOMIC DNA]</scope>
</reference>
<evidence type="ECO:0000256" key="3">
    <source>
        <dbReference type="ARBA" id="ARBA00022884"/>
    </source>
</evidence>
<dbReference type="AlphaFoldDB" id="A0A1F5ZG67"/>
<dbReference type="STRING" id="1798370.A2Z00_03560"/>
<dbReference type="GO" id="GO:0003723">
    <property type="term" value="F:RNA binding"/>
    <property type="evidence" value="ECO:0007669"/>
    <property type="project" value="UniProtKB-KW"/>
</dbReference>
<proteinExistence type="inferred from homology"/>
<evidence type="ECO:0000256" key="1">
    <source>
        <dbReference type="ARBA" id="ARBA00005952"/>
    </source>
</evidence>
<evidence type="ECO:0000256" key="2">
    <source>
        <dbReference type="ARBA" id="ARBA00022814"/>
    </source>
</evidence>
<keyword evidence="2" id="KW-0889">Transcription antitermination</keyword>
<dbReference type="Gene3D" id="1.10.940.10">
    <property type="entry name" value="NusB-like"/>
    <property type="match status" value="1"/>
</dbReference>
<keyword evidence="5" id="KW-0804">Transcription</keyword>
<keyword evidence="4" id="KW-0805">Transcription regulation</keyword>
<dbReference type="InterPro" id="IPR011605">
    <property type="entry name" value="NusB_fam"/>
</dbReference>
<organism evidence="7 8">
    <name type="scientific">Candidatus Gottesmanbacteria bacterium RBG_13_45_10</name>
    <dbReference type="NCBI Taxonomy" id="1798370"/>
    <lineage>
        <taxon>Bacteria</taxon>
        <taxon>Candidatus Gottesmaniibacteriota</taxon>
    </lineage>
</organism>
<comment type="caution">
    <text evidence="7">The sequence shown here is derived from an EMBL/GenBank/DDBJ whole genome shotgun (WGS) entry which is preliminary data.</text>
</comment>
<name>A0A1F5ZG67_9BACT</name>
<evidence type="ECO:0000256" key="5">
    <source>
        <dbReference type="ARBA" id="ARBA00023163"/>
    </source>
</evidence>
<dbReference type="GO" id="GO:0005829">
    <property type="term" value="C:cytosol"/>
    <property type="evidence" value="ECO:0007669"/>
    <property type="project" value="TreeGrafter"/>
</dbReference>
<dbReference type="Pfam" id="PF01029">
    <property type="entry name" value="NusB"/>
    <property type="match status" value="1"/>
</dbReference>
<dbReference type="Proteomes" id="UP000177268">
    <property type="component" value="Unassembled WGS sequence"/>
</dbReference>
<gene>
    <name evidence="7" type="ORF">A2Z00_03560</name>
</gene>
<keyword evidence="3" id="KW-0694">RNA-binding</keyword>
<protein>
    <submittedName>
        <fullName evidence="7">Transcription antitermination factor NusB</fullName>
    </submittedName>
</protein>
<evidence type="ECO:0000259" key="6">
    <source>
        <dbReference type="Pfam" id="PF01029"/>
    </source>
</evidence>
<dbReference type="SUPFAM" id="SSF48013">
    <property type="entry name" value="NusB-like"/>
    <property type="match status" value="1"/>
</dbReference>
<dbReference type="EMBL" id="MFIZ01000026">
    <property type="protein sequence ID" value="OGG11496.1"/>
    <property type="molecule type" value="Genomic_DNA"/>
</dbReference>
<sequence length="117" mass="13278">MKTARDPRHQKRIDLMQRLFSFSFSQNPADPEIADILLHAKKLDEKIHIAAPEWGIDKIAKIDLAILRLAVYELTVKKKEPPKVIIDEAIELAKEFGNENSPKFVNGALGTILKEYA</sequence>
<evidence type="ECO:0000256" key="4">
    <source>
        <dbReference type="ARBA" id="ARBA00023015"/>
    </source>
</evidence>
<accession>A0A1F5ZG67</accession>
<evidence type="ECO:0000313" key="8">
    <source>
        <dbReference type="Proteomes" id="UP000177268"/>
    </source>
</evidence>
<dbReference type="GO" id="GO:0031564">
    <property type="term" value="P:transcription antitermination"/>
    <property type="evidence" value="ECO:0007669"/>
    <property type="project" value="UniProtKB-KW"/>
</dbReference>
<dbReference type="PANTHER" id="PTHR11078:SF3">
    <property type="entry name" value="ANTITERMINATION NUSB DOMAIN-CONTAINING PROTEIN"/>
    <property type="match status" value="1"/>
</dbReference>
<feature type="domain" description="NusB/RsmB/TIM44" evidence="6">
    <location>
        <begin position="37"/>
        <end position="113"/>
    </location>
</feature>
<dbReference type="GO" id="GO:0006353">
    <property type="term" value="P:DNA-templated transcription termination"/>
    <property type="evidence" value="ECO:0007669"/>
    <property type="project" value="InterPro"/>
</dbReference>
<dbReference type="InterPro" id="IPR006027">
    <property type="entry name" value="NusB_RsmB_TIM44"/>
</dbReference>
<dbReference type="PANTHER" id="PTHR11078">
    <property type="entry name" value="N UTILIZATION SUBSTANCE PROTEIN B-RELATED"/>
    <property type="match status" value="1"/>
</dbReference>